<keyword evidence="4" id="KW-1185">Reference proteome</keyword>
<sequence length="278" mass="30509">MKVVIILLCLAAAANARPRSLRQQCAPTDPDCQQILPKRQSGPPEDEEYRKLIDSLVDDILRNMGNGAGGLRDTPTTKELAEQLVTWIVGKAFDLIGLGKRRQGNGQYVPPQCDDSLDCPIILPRRQSGPPDEAAVNKFLNSIVDEIMGHMETSAGSLRNAPPTKDLVEQLVGWFVGKAFEFLGFARLRQSNGKIPPPICYLVDPICRGIEQRRQSGPPDEAAVNNFKASLVDNILRHMDAGAGALRDTPPAKEIVLQLASWLYDQTSKFLGFGLRQA</sequence>
<evidence type="ECO:0008006" key="5">
    <source>
        <dbReference type="Google" id="ProtNLM"/>
    </source>
</evidence>
<evidence type="ECO:0000313" key="3">
    <source>
        <dbReference type="EnsemblMetazoa" id="ADIR014522-PA"/>
    </source>
</evidence>
<name>A0A182NXE2_9DIPT</name>
<organism evidence="3 4">
    <name type="scientific">Anopheles dirus</name>
    <dbReference type="NCBI Taxonomy" id="7168"/>
    <lineage>
        <taxon>Eukaryota</taxon>
        <taxon>Metazoa</taxon>
        <taxon>Ecdysozoa</taxon>
        <taxon>Arthropoda</taxon>
        <taxon>Hexapoda</taxon>
        <taxon>Insecta</taxon>
        <taxon>Pterygota</taxon>
        <taxon>Neoptera</taxon>
        <taxon>Endopterygota</taxon>
        <taxon>Diptera</taxon>
        <taxon>Nematocera</taxon>
        <taxon>Culicoidea</taxon>
        <taxon>Culicidae</taxon>
        <taxon>Anophelinae</taxon>
        <taxon>Anopheles</taxon>
    </lineage>
</organism>
<proteinExistence type="predicted"/>
<evidence type="ECO:0000256" key="2">
    <source>
        <dbReference type="SAM" id="SignalP"/>
    </source>
</evidence>
<reference evidence="3" key="2">
    <citation type="submission" date="2020-05" db="UniProtKB">
        <authorList>
            <consortium name="EnsemblMetazoa"/>
        </authorList>
    </citation>
    <scope>IDENTIFICATION</scope>
    <source>
        <strain evidence="3">WRAIR2</strain>
    </source>
</reference>
<feature type="region of interest" description="Disordered" evidence="1">
    <location>
        <begin position="25"/>
        <end position="46"/>
    </location>
</feature>
<keyword evidence="2" id="KW-0732">Signal</keyword>
<dbReference type="EnsemblMetazoa" id="ADIR014522-RA">
    <property type="protein sequence ID" value="ADIR014522-PA"/>
    <property type="gene ID" value="ADIR014522"/>
</dbReference>
<protein>
    <recommendedName>
        <fullName evidence="5">Secreted protein</fullName>
    </recommendedName>
</protein>
<feature type="signal peptide" evidence="2">
    <location>
        <begin position="1"/>
        <end position="16"/>
    </location>
</feature>
<dbReference type="Proteomes" id="UP000075884">
    <property type="component" value="Unassembled WGS sequence"/>
</dbReference>
<evidence type="ECO:0000256" key="1">
    <source>
        <dbReference type="SAM" id="MobiDB-lite"/>
    </source>
</evidence>
<dbReference type="AlphaFoldDB" id="A0A182NXE2"/>
<evidence type="ECO:0000313" key="4">
    <source>
        <dbReference type="Proteomes" id="UP000075884"/>
    </source>
</evidence>
<reference evidence="4" key="1">
    <citation type="submission" date="2013-03" db="EMBL/GenBank/DDBJ databases">
        <title>The Genome Sequence of Anopheles dirus WRAIR2.</title>
        <authorList>
            <consortium name="The Broad Institute Genomics Platform"/>
            <person name="Neafsey D.E."/>
            <person name="Walton C."/>
            <person name="Walker B."/>
            <person name="Young S.K."/>
            <person name="Zeng Q."/>
            <person name="Gargeya S."/>
            <person name="Fitzgerald M."/>
            <person name="Haas B."/>
            <person name="Abouelleil A."/>
            <person name="Allen A.W."/>
            <person name="Alvarado L."/>
            <person name="Arachchi H.M."/>
            <person name="Berlin A.M."/>
            <person name="Chapman S.B."/>
            <person name="Gainer-Dewar J."/>
            <person name="Goldberg J."/>
            <person name="Griggs A."/>
            <person name="Gujja S."/>
            <person name="Hansen M."/>
            <person name="Howarth C."/>
            <person name="Imamovic A."/>
            <person name="Ireland A."/>
            <person name="Larimer J."/>
            <person name="McCowan C."/>
            <person name="Murphy C."/>
            <person name="Pearson M."/>
            <person name="Poon T.W."/>
            <person name="Priest M."/>
            <person name="Roberts A."/>
            <person name="Saif S."/>
            <person name="Shea T."/>
            <person name="Sisk P."/>
            <person name="Sykes S."/>
            <person name="Wortman J."/>
            <person name="Nusbaum C."/>
            <person name="Birren B."/>
        </authorList>
    </citation>
    <scope>NUCLEOTIDE SEQUENCE [LARGE SCALE GENOMIC DNA]</scope>
    <source>
        <strain evidence="4">WRAIR2</strain>
    </source>
</reference>
<dbReference type="VEuPathDB" id="VectorBase:ADIR014522"/>
<accession>A0A182NXE2</accession>
<feature type="chain" id="PRO_5008130503" description="Secreted protein" evidence="2">
    <location>
        <begin position="17"/>
        <end position="278"/>
    </location>
</feature>